<dbReference type="EMBL" id="SMLW01000607">
    <property type="protein sequence ID" value="MTI26994.1"/>
    <property type="molecule type" value="Genomic_DNA"/>
</dbReference>
<comment type="catalytic activity">
    <reaction evidence="7 8">
        <text>L-histidinol phosphate + H2O = L-histidinol + phosphate</text>
        <dbReference type="Rhea" id="RHEA:14465"/>
        <dbReference type="ChEBI" id="CHEBI:15377"/>
        <dbReference type="ChEBI" id="CHEBI:43474"/>
        <dbReference type="ChEBI" id="CHEBI:57699"/>
        <dbReference type="ChEBI" id="CHEBI:57980"/>
        <dbReference type="EC" id="3.1.3.15"/>
    </reaction>
</comment>
<keyword evidence="5 8" id="KW-0378">Hydrolase</keyword>
<evidence type="ECO:0000256" key="2">
    <source>
        <dbReference type="ARBA" id="ARBA00009152"/>
    </source>
</evidence>
<dbReference type="Gene3D" id="3.20.20.140">
    <property type="entry name" value="Metal-dependent hydrolases"/>
    <property type="match status" value="1"/>
</dbReference>
<evidence type="ECO:0000256" key="8">
    <source>
        <dbReference type="RuleBase" id="RU366003"/>
    </source>
</evidence>
<dbReference type="InterPro" id="IPR004013">
    <property type="entry name" value="PHP_dom"/>
</dbReference>
<dbReference type="NCBIfam" id="TIGR01856">
    <property type="entry name" value="hisJ_fam"/>
    <property type="match status" value="1"/>
</dbReference>
<dbReference type="PANTHER" id="PTHR21039:SF0">
    <property type="entry name" value="HISTIDINOL-PHOSPHATASE"/>
    <property type="match status" value="1"/>
</dbReference>
<protein>
    <recommendedName>
        <fullName evidence="3 8">Histidinol-phosphatase</fullName>
        <shortName evidence="8">HolPase</shortName>
        <ecNumber evidence="3 8">3.1.3.15</ecNumber>
    </recommendedName>
</protein>
<dbReference type="PANTHER" id="PTHR21039">
    <property type="entry name" value="HISTIDINOL PHOSPHATASE-RELATED"/>
    <property type="match status" value="1"/>
</dbReference>
<dbReference type="InterPro" id="IPR010140">
    <property type="entry name" value="Histidinol_P_phosphatase_HisJ"/>
</dbReference>
<evidence type="ECO:0000256" key="7">
    <source>
        <dbReference type="ARBA" id="ARBA00049158"/>
    </source>
</evidence>
<evidence type="ECO:0000256" key="6">
    <source>
        <dbReference type="ARBA" id="ARBA00023102"/>
    </source>
</evidence>
<keyword evidence="4 8" id="KW-0028">Amino-acid biosynthesis</keyword>
<sequence>MIWTNYHGHCKYCDGNFAPEEYAKRAIDKDFLAYGFSSHSPLPFDNAWSMKEDSIQNYLQEIELLKGRYHTKIEIYTGLEADYIEGLSSPSKLKSKYNLDYVIGSVHYAGVYPDGTRWEIDGDTRGFQTGLRTIYGNNIKKCISTYYRLIRDMIEMHTPDIVGHLDKIKIHNIDNVYFSEFDRWYQNEVISTLKSIKANGCILEVNTRGIYTRKNWQTYPSRWILEKAYELKIPVTLTSDAHHPEEINMAFERSAAMLNDVGYRRMTILWQGKWQNVPFDQKGLKIDVSNKDTKLAS</sequence>
<keyword evidence="11" id="KW-1185">Reference proteome</keyword>
<evidence type="ECO:0000256" key="4">
    <source>
        <dbReference type="ARBA" id="ARBA00022605"/>
    </source>
</evidence>
<comment type="similarity">
    <text evidence="2 8">Belongs to the PHP hydrolase family. HisK subfamily.</text>
</comment>
<evidence type="ECO:0000256" key="3">
    <source>
        <dbReference type="ARBA" id="ARBA00013085"/>
    </source>
</evidence>
<dbReference type="Proteomes" id="UP000798808">
    <property type="component" value="Unassembled WGS sequence"/>
</dbReference>
<proteinExistence type="inferred from homology"/>
<evidence type="ECO:0000313" key="11">
    <source>
        <dbReference type="Proteomes" id="UP000798808"/>
    </source>
</evidence>
<evidence type="ECO:0000259" key="9">
    <source>
        <dbReference type="Pfam" id="PF02811"/>
    </source>
</evidence>
<organism evidence="10 11">
    <name type="scientific">Fulvivirga kasyanovii</name>
    <dbReference type="NCBI Taxonomy" id="396812"/>
    <lineage>
        <taxon>Bacteria</taxon>
        <taxon>Pseudomonadati</taxon>
        <taxon>Bacteroidota</taxon>
        <taxon>Cytophagia</taxon>
        <taxon>Cytophagales</taxon>
        <taxon>Fulvivirgaceae</taxon>
        <taxon>Fulvivirga</taxon>
    </lineage>
</organism>
<dbReference type="InterPro" id="IPR016195">
    <property type="entry name" value="Pol/histidinol_Pase-like"/>
</dbReference>
<dbReference type="CDD" id="cd12110">
    <property type="entry name" value="PHP_HisPPase_Hisj_like"/>
    <property type="match status" value="1"/>
</dbReference>
<gene>
    <name evidence="10" type="ORF">E1163_18700</name>
</gene>
<dbReference type="Pfam" id="PF02811">
    <property type="entry name" value="PHP"/>
    <property type="match status" value="1"/>
</dbReference>
<reference evidence="10 11" key="1">
    <citation type="submission" date="2019-02" db="EMBL/GenBank/DDBJ databases">
        <authorList>
            <person name="Goldberg S.R."/>
            <person name="Haltli B.A."/>
            <person name="Correa H."/>
            <person name="Russell K.G."/>
        </authorList>
    </citation>
    <scope>NUCLEOTIDE SEQUENCE [LARGE SCALE GENOMIC DNA]</scope>
    <source>
        <strain evidence="10 11">JCM 16186</strain>
    </source>
</reference>
<evidence type="ECO:0000313" key="10">
    <source>
        <dbReference type="EMBL" id="MTI26994.1"/>
    </source>
</evidence>
<accession>A0ABW9RS53</accession>
<evidence type="ECO:0000256" key="5">
    <source>
        <dbReference type="ARBA" id="ARBA00022801"/>
    </source>
</evidence>
<dbReference type="EC" id="3.1.3.15" evidence="3 8"/>
<dbReference type="RefSeq" id="WP_155174002.1">
    <property type="nucleotide sequence ID" value="NZ_BAAAFL010000068.1"/>
</dbReference>
<evidence type="ECO:0000256" key="1">
    <source>
        <dbReference type="ARBA" id="ARBA00004970"/>
    </source>
</evidence>
<name>A0ABW9RS53_9BACT</name>
<comment type="pathway">
    <text evidence="1 8">Amino-acid biosynthesis; L-histidine biosynthesis; L-histidine from 5-phospho-alpha-D-ribose 1-diphosphate: step 8/9.</text>
</comment>
<feature type="domain" description="PHP" evidence="9">
    <location>
        <begin position="6"/>
        <end position="207"/>
    </location>
</feature>
<keyword evidence="6 8" id="KW-0368">Histidine biosynthesis</keyword>
<comment type="caution">
    <text evidence="10">The sequence shown here is derived from an EMBL/GenBank/DDBJ whole genome shotgun (WGS) entry which is preliminary data.</text>
</comment>
<dbReference type="SUPFAM" id="SSF89550">
    <property type="entry name" value="PHP domain-like"/>
    <property type="match status" value="1"/>
</dbReference>